<accession>A0A7C9A2A6</accession>
<sequence>MNQCLQIFKRIHASLLQFLGNSLFLLYFLSLSLSFPLPFSLTQTTNPPKIKEFLPGHPTVTSSSNLGAWQNGSLAPRIKHNSYQKIYIYSREPLAPMAPRYP</sequence>
<dbReference type="EMBL" id="GISG01197649">
    <property type="protein sequence ID" value="MBA4657672.1"/>
    <property type="molecule type" value="Transcribed_RNA"/>
</dbReference>
<reference evidence="2" key="1">
    <citation type="journal article" date="2013" name="J. Plant Res.">
        <title>Effect of fungi and light on seed germination of three Opuntia species from semiarid lands of central Mexico.</title>
        <authorList>
            <person name="Delgado-Sanchez P."/>
            <person name="Jimenez-Bremont J.F."/>
            <person name="Guerrero-Gonzalez Mde L."/>
            <person name="Flores J."/>
        </authorList>
    </citation>
    <scope>NUCLEOTIDE SEQUENCE</scope>
    <source>
        <tissue evidence="2">Cladode</tissue>
    </source>
</reference>
<dbReference type="AlphaFoldDB" id="A0A7C9A2A6"/>
<evidence type="ECO:0000313" key="2">
    <source>
        <dbReference type="EMBL" id="MBA4657672.1"/>
    </source>
</evidence>
<feature type="transmembrane region" description="Helical" evidence="1">
    <location>
        <begin position="18"/>
        <end position="39"/>
    </location>
</feature>
<keyword evidence="1" id="KW-1133">Transmembrane helix</keyword>
<protein>
    <submittedName>
        <fullName evidence="2">Uncharacterized protein</fullName>
    </submittedName>
</protein>
<organism evidence="2">
    <name type="scientific">Opuntia streptacantha</name>
    <name type="common">Prickly pear cactus</name>
    <name type="synonym">Opuntia cardona</name>
    <dbReference type="NCBI Taxonomy" id="393608"/>
    <lineage>
        <taxon>Eukaryota</taxon>
        <taxon>Viridiplantae</taxon>
        <taxon>Streptophyta</taxon>
        <taxon>Embryophyta</taxon>
        <taxon>Tracheophyta</taxon>
        <taxon>Spermatophyta</taxon>
        <taxon>Magnoliopsida</taxon>
        <taxon>eudicotyledons</taxon>
        <taxon>Gunneridae</taxon>
        <taxon>Pentapetalae</taxon>
        <taxon>Caryophyllales</taxon>
        <taxon>Cactineae</taxon>
        <taxon>Cactaceae</taxon>
        <taxon>Opuntioideae</taxon>
        <taxon>Opuntia</taxon>
    </lineage>
</organism>
<keyword evidence="1" id="KW-0812">Transmembrane</keyword>
<reference evidence="2" key="2">
    <citation type="submission" date="2020-07" db="EMBL/GenBank/DDBJ databases">
        <authorList>
            <person name="Vera ALvarez R."/>
            <person name="Arias-Moreno D.M."/>
            <person name="Jimenez-Jacinto V."/>
            <person name="Jimenez-Bremont J.F."/>
            <person name="Swaminathan K."/>
            <person name="Moose S.P."/>
            <person name="Guerrero-Gonzalez M.L."/>
            <person name="Marino-Ramirez L."/>
            <person name="Landsman D."/>
            <person name="Rodriguez-Kessler M."/>
            <person name="Delgado-Sanchez P."/>
        </authorList>
    </citation>
    <scope>NUCLEOTIDE SEQUENCE</scope>
    <source>
        <tissue evidence="2">Cladode</tissue>
    </source>
</reference>
<name>A0A7C9A2A6_OPUST</name>
<proteinExistence type="predicted"/>
<evidence type="ECO:0000256" key="1">
    <source>
        <dbReference type="SAM" id="Phobius"/>
    </source>
</evidence>
<keyword evidence="1" id="KW-0472">Membrane</keyword>